<comment type="caution">
    <text evidence="2">The sequence shown here is derived from an EMBL/GenBank/DDBJ whole genome shotgun (WGS) entry which is preliminary data.</text>
</comment>
<dbReference type="SMART" id="SM00871">
    <property type="entry name" value="AraC_E_bind"/>
    <property type="match status" value="1"/>
</dbReference>
<sequence length="159" mass="17576">MTRIENQEPGIVQLQQQQCAVLHERVPMASLTEFFSRAFHLTMAAAQKQGRQIIGPPLAIYFGTPTDVVDVAAGFPVDAAIEEDGTVTPQALPAGRAVEVLHQGAYDELGTTYERLTAWMRDSELTPGEVMWESYLNEPDPNHPESARTLVTWPIADSR</sequence>
<dbReference type="RefSeq" id="WP_179488425.1">
    <property type="nucleotide sequence ID" value="NZ_JACCBV010000001.1"/>
</dbReference>
<gene>
    <name evidence="2" type="ORF">BJ991_001263</name>
</gene>
<dbReference type="InterPro" id="IPR029442">
    <property type="entry name" value="GyrI-like"/>
</dbReference>
<dbReference type="Pfam" id="PF06445">
    <property type="entry name" value="GyrI-like"/>
    <property type="match status" value="1"/>
</dbReference>
<reference evidence="2 3" key="1">
    <citation type="submission" date="2020-07" db="EMBL/GenBank/DDBJ databases">
        <title>Sequencing the genomes of 1000 actinobacteria strains.</title>
        <authorList>
            <person name="Klenk H.-P."/>
        </authorList>
    </citation>
    <scope>NUCLEOTIDE SEQUENCE [LARGE SCALE GENOMIC DNA]</scope>
    <source>
        <strain evidence="2 3">DSM 24662</strain>
    </source>
</reference>
<name>A0A7Y9GPN3_9MICO</name>
<dbReference type="Gene3D" id="3.20.80.10">
    <property type="entry name" value="Regulatory factor, effector binding domain"/>
    <property type="match status" value="1"/>
</dbReference>
<evidence type="ECO:0000313" key="2">
    <source>
        <dbReference type="EMBL" id="NYE19235.1"/>
    </source>
</evidence>
<dbReference type="EMBL" id="JACCBV010000001">
    <property type="protein sequence ID" value="NYE19235.1"/>
    <property type="molecule type" value="Genomic_DNA"/>
</dbReference>
<evidence type="ECO:0000259" key="1">
    <source>
        <dbReference type="SMART" id="SM00871"/>
    </source>
</evidence>
<accession>A0A7Y9GPN3</accession>
<proteinExistence type="predicted"/>
<keyword evidence="3" id="KW-1185">Reference proteome</keyword>
<organism evidence="2 3">
    <name type="scientific">Microbacterium immunditiarum</name>
    <dbReference type="NCBI Taxonomy" id="337480"/>
    <lineage>
        <taxon>Bacteria</taxon>
        <taxon>Bacillati</taxon>
        <taxon>Actinomycetota</taxon>
        <taxon>Actinomycetes</taxon>
        <taxon>Micrococcales</taxon>
        <taxon>Microbacteriaceae</taxon>
        <taxon>Microbacterium</taxon>
    </lineage>
</organism>
<protein>
    <submittedName>
        <fullName evidence="2">Effector-binding domain-containing protein</fullName>
    </submittedName>
</protein>
<feature type="domain" description="AraC effector-binding" evidence="1">
    <location>
        <begin position="7"/>
        <end position="156"/>
    </location>
</feature>
<dbReference type="Proteomes" id="UP000576969">
    <property type="component" value="Unassembled WGS sequence"/>
</dbReference>
<dbReference type="AlphaFoldDB" id="A0A7Y9GPN3"/>
<dbReference type="InterPro" id="IPR010499">
    <property type="entry name" value="AraC_E-bd"/>
</dbReference>
<dbReference type="SUPFAM" id="SSF55136">
    <property type="entry name" value="Probable bacterial effector-binding domain"/>
    <property type="match status" value="1"/>
</dbReference>
<evidence type="ECO:0000313" key="3">
    <source>
        <dbReference type="Proteomes" id="UP000576969"/>
    </source>
</evidence>
<dbReference type="InterPro" id="IPR011256">
    <property type="entry name" value="Reg_factor_effector_dom_sf"/>
</dbReference>